<dbReference type="Proteomes" id="UP000663881">
    <property type="component" value="Unassembled WGS sequence"/>
</dbReference>
<accession>A0A820D070</accession>
<name>A0A820D070_9BILA</name>
<feature type="non-terminal residue" evidence="1">
    <location>
        <position position="87"/>
    </location>
</feature>
<comment type="caution">
    <text evidence="1">The sequence shown here is derived from an EMBL/GenBank/DDBJ whole genome shotgun (WGS) entry which is preliminary data.</text>
</comment>
<evidence type="ECO:0000313" key="1">
    <source>
        <dbReference type="EMBL" id="CAF4222804.1"/>
    </source>
</evidence>
<evidence type="ECO:0000313" key="2">
    <source>
        <dbReference type="Proteomes" id="UP000663881"/>
    </source>
</evidence>
<gene>
    <name evidence="1" type="ORF">OKA104_LOCUS42133</name>
</gene>
<protein>
    <submittedName>
        <fullName evidence="1">Uncharacterized protein</fullName>
    </submittedName>
</protein>
<dbReference type="EMBL" id="CAJOAY010010512">
    <property type="protein sequence ID" value="CAF4222804.1"/>
    <property type="molecule type" value="Genomic_DNA"/>
</dbReference>
<organism evidence="1 2">
    <name type="scientific">Adineta steineri</name>
    <dbReference type="NCBI Taxonomy" id="433720"/>
    <lineage>
        <taxon>Eukaryota</taxon>
        <taxon>Metazoa</taxon>
        <taxon>Spiralia</taxon>
        <taxon>Gnathifera</taxon>
        <taxon>Rotifera</taxon>
        <taxon>Eurotatoria</taxon>
        <taxon>Bdelloidea</taxon>
        <taxon>Adinetida</taxon>
        <taxon>Adinetidae</taxon>
        <taxon>Adineta</taxon>
    </lineage>
</organism>
<sequence>MSLTGIKKSPLISLPFLKKRLRRITALGFRNLTVNEFNFTIYFTLHRNDKTVAFYTSESVENQRSPEWSYLEFPVNVQCLQDFVIRV</sequence>
<proteinExistence type="predicted"/>
<dbReference type="AlphaFoldDB" id="A0A820D070"/>
<reference evidence="1" key="1">
    <citation type="submission" date="2021-02" db="EMBL/GenBank/DDBJ databases">
        <authorList>
            <person name="Nowell W R."/>
        </authorList>
    </citation>
    <scope>NUCLEOTIDE SEQUENCE</scope>
</reference>